<proteinExistence type="predicted"/>
<organism evidence="2 3">
    <name type="scientific">Candidatus Nitrospira nitrosa</name>
    <dbReference type="NCBI Taxonomy" id="1742972"/>
    <lineage>
        <taxon>Bacteria</taxon>
        <taxon>Pseudomonadati</taxon>
        <taxon>Nitrospirota</taxon>
        <taxon>Nitrospiria</taxon>
        <taxon>Nitrospirales</taxon>
        <taxon>Nitrospiraceae</taxon>
        <taxon>Nitrospira</taxon>
    </lineage>
</organism>
<sequence>MKADGPTVQPKAEATRQSLEDEATIKDGMRVGIILSVVNFTVLGFLLLGIQCGVDFVVPDMVLYNNSGYEIEIYLGKEVTTVEKDSSGIVDQPVACNGWIRKCPRGYQPFGAGTVNKKWSYDVVYPPSNYKRRVNSSRSEYHYQIEADGTIYLLEPDSRFPAHNLPSQPPGFPMVPKYTWGERAIIMN</sequence>
<keyword evidence="1" id="KW-1133">Transmembrane helix</keyword>
<keyword evidence="1" id="KW-0472">Membrane</keyword>
<protein>
    <submittedName>
        <fullName evidence="2">Uncharacterized protein</fullName>
    </submittedName>
</protein>
<dbReference type="EMBL" id="CZQA01000008">
    <property type="protein sequence ID" value="CUS35963.1"/>
    <property type="molecule type" value="Genomic_DNA"/>
</dbReference>
<gene>
    <name evidence="2" type="ORF">COMA1_20560</name>
</gene>
<evidence type="ECO:0000256" key="1">
    <source>
        <dbReference type="SAM" id="Phobius"/>
    </source>
</evidence>
<keyword evidence="1" id="KW-0812">Transmembrane</keyword>
<evidence type="ECO:0000313" key="3">
    <source>
        <dbReference type="Proteomes" id="UP000199032"/>
    </source>
</evidence>
<dbReference type="AlphaFoldDB" id="A0A0S4LJ54"/>
<reference evidence="2 3" key="1">
    <citation type="submission" date="2015-10" db="EMBL/GenBank/DDBJ databases">
        <authorList>
            <person name="Gilbert D.G."/>
        </authorList>
    </citation>
    <scope>NUCLEOTIDE SEQUENCE [LARGE SCALE GENOMIC DNA]</scope>
    <source>
        <strain evidence="2">COMA1</strain>
    </source>
</reference>
<dbReference type="RefSeq" id="WP_090748539.1">
    <property type="nucleotide sequence ID" value="NZ_CZQA01000008.1"/>
</dbReference>
<feature type="transmembrane region" description="Helical" evidence="1">
    <location>
        <begin position="31"/>
        <end position="50"/>
    </location>
</feature>
<keyword evidence="3" id="KW-1185">Reference proteome</keyword>
<evidence type="ECO:0000313" key="2">
    <source>
        <dbReference type="EMBL" id="CUS35963.1"/>
    </source>
</evidence>
<accession>A0A0S4LJ54</accession>
<dbReference type="Proteomes" id="UP000199032">
    <property type="component" value="Unassembled WGS sequence"/>
</dbReference>
<name>A0A0S4LJ54_9BACT</name>